<evidence type="ECO:0000313" key="3">
    <source>
        <dbReference type="Proteomes" id="UP000006038"/>
    </source>
</evidence>
<keyword evidence="3" id="KW-1185">Reference proteome</keyword>
<feature type="region of interest" description="Disordered" evidence="1">
    <location>
        <begin position="115"/>
        <end position="178"/>
    </location>
</feature>
<protein>
    <submittedName>
        <fullName evidence="2">Uncharacterized protein</fullName>
    </submittedName>
</protein>
<proteinExistence type="predicted"/>
<accession>J3MFQ4</accession>
<reference evidence="2" key="2">
    <citation type="submission" date="2013-04" db="UniProtKB">
        <authorList>
            <consortium name="EnsemblPlants"/>
        </authorList>
    </citation>
    <scope>IDENTIFICATION</scope>
</reference>
<organism evidence="2">
    <name type="scientific">Oryza brachyantha</name>
    <name type="common">malo sina</name>
    <dbReference type="NCBI Taxonomy" id="4533"/>
    <lineage>
        <taxon>Eukaryota</taxon>
        <taxon>Viridiplantae</taxon>
        <taxon>Streptophyta</taxon>
        <taxon>Embryophyta</taxon>
        <taxon>Tracheophyta</taxon>
        <taxon>Spermatophyta</taxon>
        <taxon>Magnoliopsida</taxon>
        <taxon>Liliopsida</taxon>
        <taxon>Poales</taxon>
        <taxon>Poaceae</taxon>
        <taxon>BOP clade</taxon>
        <taxon>Oryzoideae</taxon>
        <taxon>Oryzeae</taxon>
        <taxon>Oryzinae</taxon>
        <taxon>Oryza</taxon>
    </lineage>
</organism>
<dbReference type="AlphaFoldDB" id="J3MFQ4"/>
<reference evidence="2" key="1">
    <citation type="journal article" date="2013" name="Nat. Commun.">
        <title>Whole-genome sequencing of Oryza brachyantha reveals mechanisms underlying Oryza genome evolution.</title>
        <authorList>
            <person name="Chen J."/>
            <person name="Huang Q."/>
            <person name="Gao D."/>
            <person name="Wang J."/>
            <person name="Lang Y."/>
            <person name="Liu T."/>
            <person name="Li B."/>
            <person name="Bai Z."/>
            <person name="Luis Goicoechea J."/>
            <person name="Liang C."/>
            <person name="Chen C."/>
            <person name="Zhang W."/>
            <person name="Sun S."/>
            <person name="Liao Y."/>
            <person name="Zhang X."/>
            <person name="Yang L."/>
            <person name="Song C."/>
            <person name="Wang M."/>
            <person name="Shi J."/>
            <person name="Liu G."/>
            <person name="Liu J."/>
            <person name="Zhou H."/>
            <person name="Zhou W."/>
            <person name="Yu Q."/>
            <person name="An N."/>
            <person name="Chen Y."/>
            <person name="Cai Q."/>
            <person name="Wang B."/>
            <person name="Liu B."/>
            <person name="Min J."/>
            <person name="Huang Y."/>
            <person name="Wu H."/>
            <person name="Li Z."/>
            <person name="Zhang Y."/>
            <person name="Yin Y."/>
            <person name="Song W."/>
            <person name="Jiang J."/>
            <person name="Jackson S.A."/>
            <person name="Wing R.A."/>
            <person name="Wang J."/>
            <person name="Chen M."/>
        </authorList>
    </citation>
    <scope>NUCLEOTIDE SEQUENCE [LARGE SCALE GENOMIC DNA]</scope>
    <source>
        <strain evidence="2">cv. IRGC 101232</strain>
    </source>
</reference>
<evidence type="ECO:0000313" key="2">
    <source>
        <dbReference type="EnsemblPlants" id="OB06G28480.1"/>
    </source>
</evidence>
<feature type="compositionally biased region" description="Acidic residues" evidence="1">
    <location>
        <begin position="138"/>
        <end position="155"/>
    </location>
</feature>
<dbReference type="Proteomes" id="UP000006038">
    <property type="component" value="Chromosome 6"/>
</dbReference>
<dbReference type="EnsemblPlants" id="OB06G28480.1">
    <property type="protein sequence ID" value="OB06G28480.1"/>
    <property type="gene ID" value="OB06G28480"/>
</dbReference>
<sequence length="178" mass="19577">MARGGIKPVLSHLRQRVDGRVHAEAKDTSQFRSFRKRACEKRDARILARPDVLSRTRLICVSAAAEWRLLNQSLTELQAAFRRCAVLEENRMLAREMARKAIDDWLEFKATVLTTSHSDDDSPPDTPPVAAPAATIAELDDDEDGTASELSDDEGLSSPDTGNQLPAGSIAKDGHDQK</sequence>
<evidence type="ECO:0000256" key="1">
    <source>
        <dbReference type="SAM" id="MobiDB-lite"/>
    </source>
</evidence>
<dbReference type="HOGENOM" id="CLU_1512845_0_0_1"/>
<dbReference type="Gramene" id="OB06G28480.1">
    <property type="protein sequence ID" value="OB06G28480.1"/>
    <property type="gene ID" value="OB06G28480"/>
</dbReference>
<name>J3MFQ4_ORYBR</name>